<feature type="domain" description="Rab-GAP TBC" evidence="1">
    <location>
        <begin position="63"/>
        <end position="279"/>
    </location>
</feature>
<evidence type="ECO:0000259" key="1">
    <source>
        <dbReference type="PROSITE" id="PS50086"/>
    </source>
</evidence>
<dbReference type="InterPro" id="IPR000195">
    <property type="entry name" value="Rab-GAP-TBC_dom"/>
</dbReference>
<dbReference type="InterPro" id="IPR035969">
    <property type="entry name" value="Rab-GAP_TBC_sf"/>
</dbReference>
<dbReference type="InterPro" id="IPR050302">
    <property type="entry name" value="Rab_GAP_TBC_domain"/>
</dbReference>
<dbReference type="OrthoDB" id="294251at2759"/>
<dbReference type="FunFam" id="1.10.8.270:FF:000016">
    <property type="entry name" value="TBC1 domain family member 2A"/>
    <property type="match status" value="1"/>
</dbReference>
<dbReference type="PROSITE" id="PS50086">
    <property type="entry name" value="TBC_RABGAP"/>
    <property type="match status" value="1"/>
</dbReference>
<dbReference type="STRING" id="101127.A0A1X2GU29"/>
<reference evidence="2 3" key="1">
    <citation type="submission" date="2016-07" db="EMBL/GenBank/DDBJ databases">
        <title>Pervasive Adenine N6-methylation of Active Genes in Fungi.</title>
        <authorList>
            <consortium name="DOE Joint Genome Institute"/>
            <person name="Mondo S.J."/>
            <person name="Dannebaum R.O."/>
            <person name="Kuo R.C."/>
            <person name="Labutti K."/>
            <person name="Haridas S."/>
            <person name="Kuo A."/>
            <person name="Salamov A."/>
            <person name="Ahrendt S.R."/>
            <person name="Lipzen A."/>
            <person name="Sullivan W."/>
            <person name="Andreopoulos W.B."/>
            <person name="Clum A."/>
            <person name="Lindquist E."/>
            <person name="Daum C."/>
            <person name="Ramamoorthy G.K."/>
            <person name="Gryganskyi A."/>
            <person name="Culley D."/>
            <person name="Magnuson J.K."/>
            <person name="James T.Y."/>
            <person name="O'Malley M.A."/>
            <person name="Stajich J.E."/>
            <person name="Spatafora J.W."/>
            <person name="Visel A."/>
            <person name="Grigoriev I.V."/>
        </authorList>
    </citation>
    <scope>NUCLEOTIDE SEQUENCE [LARGE SCALE GENOMIC DNA]</scope>
    <source>
        <strain evidence="2 3">NRRL 3301</strain>
    </source>
</reference>
<dbReference type="PANTHER" id="PTHR47219">
    <property type="entry name" value="RAB GTPASE-ACTIVATING PROTEIN 1-LIKE"/>
    <property type="match status" value="1"/>
</dbReference>
<dbReference type="Gene3D" id="1.10.472.80">
    <property type="entry name" value="Ypt/Rab-GAP domain of gyp1p, domain 3"/>
    <property type="match status" value="1"/>
</dbReference>
<evidence type="ECO:0000313" key="2">
    <source>
        <dbReference type="EMBL" id="ORX60518.1"/>
    </source>
</evidence>
<dbReference type="Gene3D" id="1.10.8.270">
    <property type="entry name" value="putative rabgap domain of human tbc1 domain family member 14 like domains"/>
    <property type="match status" value="1"/>
</dbReference>
<dbReference type="SMART" id="SM00164">
    <property type="entry name" value="TBC"/>
    <property type="match status" value="1"/>
</dbReference>
<dbReference type="Gene3D" id="1.10.10.750">
    <property type="entry name" value="Ypt/Rab-GAP domain of gyp1p, domain 1"/>
    <property type="match status" value="1"/>
</dbReference>
<gene>
    <name evidence="2" type="ORF">DM01DRAFT_1317101</name>
</gene>
<comment type="caution">
    <text evidence="2">The sequence shown here is derived from an EMBL/GenBank/DDBJ whole genome shotgun (WGS) entry which is preliminary data.</text>
</comment>
<dbReference type="GO" id="GO:0005096">
    <property type="term" value="F:GTPase activator activity"/>
    <property type="evidence" value="ECO:0007669"/>
    <property type="project" value="TreeGrafter"/>
</dbReference>
<accession>A0A1X2GU29</accession>
<dbReference type="EMBL" id="MCGT01000004">
    <property type="protein sequence ID" value="ORX60518.1"/>
    <property type="molecule type" value="Genomic_DNA"/>
</dbReference>
<dbReference type="GO" id="GO:0031267">
    <property type="term" value="F:small GTPase binding"/>
    <property type="evidence" value="ECO:0007669"/>
    <property type="project" value="TreeGrafter"/>
</dbReference>
<dbReference type="Pfam" id="PF00566">
    <property type="entry name" value="RabGAP-TBC"/>
    <property type="match status" value="1"/>
</dbReference>
<keyword evidence="3" id="KW-1185">Reference proteome</keyword>
<dbReference type="Proteomes" id="UP000242146">
    <property type="component" value="Unassembled WGS sequence"/>
</dbReference>
<proteinExistence type="predicted"/>
<sequence>MERDKYGFKKPYQWMDPKQLRHLEHEYEDICRHQQQKWDQLLSEHDQQWPPLDSRVKKYMRKGIPQSYRGDAWMHYSGAKAKMEAHPGMYATLVETALAMGAHNEHAEVIQRDLHRTFPDNSFFMCARTDSEGHVHMEPESNPKLVSLKHILYAFSIHSPEIGYCQSLNYLVGIFLLATRTDEEAFWLLVTLVHDYCPPSMYDVTMEGSTIEQMVLMYMVYEKMPGIWNKLANGRCFWECEQSDSMPPITLVTNHWFLTLFINILPIETVLRIWDCFFV</sequence>
<dbReference type="SUPFAM" id="SSF47923">
    <property type="entry name" value="Ypt/Rab-GAP domain of gyp1p"/>
    <property type="match status" value="2"/>
</dbReference>
<organism evidence="2 3">
    <name type="scientific">Hesseltinella vesiculosa</name>
    <dbReference type="NCBI Taxonomy" id="101127"/>
    <lineage>
        <taxon>Eukaryota</taxon>
        <taxon>Fungi</taxon>
        <taxon>Fungi incertae sedis</taxon>
        <taxon>Mucoromycota</taxon>
        <taxon>Mucoromycotina</taxon>
        <taxon>Mucoromycetes</taxon>
        <taxon>Mucorales</taxon>
        <taxon>Cunninghamellaceae</taxon>
        <taxon>Hesseltinella</taxon>
    </lineage>
</organism>
<dbReference type="PANTHER" id="PTHR47219:SF20">
    <property type="entry name" value="TBC1 DOMAIN FAMILY MEMBER 2B"/>
    <property type="match status" value="1"/>
</dbReference>
<name>A0A1X2GU29_9FUNG</name>
<evidence type="ECO:0000313" key="3">
    <source>
        <dbReference type="Proteomes" id="UP000242146"/>
    </source>
</evidence>
<dbReference type="AlphaFoldDB" id="A0A1X2GU29"/>
<protein>
    <submittedName>
        <fullName evidence="2">RabGAP/TBC</fullName>
    </submittedName>
</protein>